<gene>
    <name evidence="1" type="ORF">ECRASSUSDP1_LOCUS19604</name>
</gene>
<comment type="caution">
    <text evidence="1">The sequence shown here is derived from an EMBL/GenBank/DDBJ whole genome shotgun (WGS) entry which is preliminary data.</text>
</comment>
<protein>
    <submittedName>
        <fullName evidence="1">Uncharacterized protein</fullName>
    </submittedName>
</protein>
<dbReference type="EMBL" id="CAMPGE010019908">
    <property type="protein sequence ID" value="CAI2378209.1"/>
    <property type="molecule type" value="Genomic_DNA"/>
</dbReference>
<dbReference type="Proteomes" id="UP001295684">
    <property type="component" value="Unassembled WGS sequence"/>
</dbReference>
<name>A0AAD1XSS5_EUPCR</name>
<keyword evidence="2" id="KW-1185">Reference proteome</keyword>
<proteinExistence type="predicted"/>
<evidence type="ECO:0000313" key="1">
    <source>
        <dbReference type="EMBL" id="CAI2378209.1"/>
    </source>
</evidence>
<sequence length="235" mass="27750">MDQQSNNSLSFINISIDGRSDDYWPSQREFEVDSEKRCGSVSKIKRNRSRRYSKGIFKVYKNFSSDGVKNLRLDFSESSRSSLGRGLRIHSKTKLYTRNQKQELPLYHQNKSTFDNHESIQVIKKSKKKTFRFDKRFLNEQKQIYNAEKQAKHGHVANCSYKPESSSKKVLQKIDLRKLTKRLKSPYLHKCGFKEFFRARYRSKNETSKSISSHDRSKSVKFMIKNIRAVQNSKK</sequence>
<dbReference type="AlphaFoldDB" id="A0AAD1XSS5"/>
<reference evidence="1" key="1">
    <citation type="submission" date="2023-07" db="EMBL/GenBank/DDBJ databases">
        <authorList>
            <consortium name="AG Swart"/>
            <person name="Singh M."/>
            <person name="Singh A."/>
            <person name="Seah K."/>
            <person name="Emmerich C."/>
        </authorList>
    </citation>
    <scope>NUCLEOTIDE SEQUENCE</scope>
    <source>
        <strain evidence="1">DP1</strain>
    </source>
</reference>
<evidence type="ECO:0000313" key="2">
    <source>
        <dbReference type="Proteomes" id="UP001295684"/>
    </source>
</evidence>
<organism evidence="1 2">
    <name type="scientific">Euplotes crassus</name>
    <dbReference type="NCBI Taxonomy" id="5936"/>
    <lineage>
        <taxon>Eukaryota</taxon>
        <taxon>Sar</taxon>
        <taxon>Alveolata</taxon>
        <taxon>Ciliophora</taxon>
        <taxon>Intramacronucleata</taxon>
        <taxon>Spirotrichea</taxon>
        <taxon>Hypotrichia</taxon>
        <taxon>Euplotida</taxon>
        <taxon>Euplotidae</taxon>
        <taxon>Moneuplotes</taxon>
    </lineage>
</organism>
<accession>A0AAD1XSS5</accession>